<proteinExistence type="inferred from homology"/>
<dbReference type="NCBIfam" id="NF001221">
    <property type="entry name" value="PRK00197.1"/>
    <property type="match status" value="1"/>
</dbReference>
<dbReference type="STRING" id="1503961.SAMN05421736_104220"/>
<keyword evidence="2 7" id="KW-0028">Amino-acid biosynthesis</keyword>
<dbReference type="GO" id="GO:0055129">
    <property type="term" value="P:L-proline biosynthetic process"/>
    <property type="evidence" value="ECO:0007669"/>
    <property type="project" value="UniProtKB-UniRule"/>
</dbReference>
<comment type="similarity">
    <text evidence="7">Belongs to the gamma-glutamyl phosphate reductase family.</text>
</comment>
<dbReference type="Proteomes" id="UP000198935">
    <property type="component" value="Unassembled WGS sequence"/>
</dbReference>
<evidence type="ECO:0000259" key="8">
    <source>
        <dbReference type="Pfam" id="PF00171"/>
    </source>
</evidence>
<dbReference type="Pfam" id="PF00171">
    <property type="entry name" value="Aldedh"/>
    <property type="match status" value="1"/>
</dbReference>
<dbReference type="GO" id="GO:0005737">
    <property type="term" value="C:cytoplasm"/>
    <property type="evidence" value="ECO:0007669"/>
    <property type="project" value="UniProtKB-SubCell"/>
</dbReference>
<dbReference type="PANTHER" id="PTHR11063:SF8">
    <property type="entry name" value="DELTA-1-PYRROLINE-5-CARBOXYLATE SYNTHASE"/>
    <property type="match status" value="1"/>
</dbReference>
<dbReference type="PIRSF" id="PIRSF000151">
    <property type="entry name" value="GPR"/>
    <property type="match status" value="1"/>
</dbReference>
<dbReference type="HAMAP" id="MF_00412">
    <property type="entry name" value="ProA"/>
    <property type="match status" value="1"/>
</dbReference>
<protein>
    <recommendedName>
        <fullName evidence="7">Gamma-glutamyl phosphate reductase</fullName>
        <shortName evidence="7">GPR</shortName>
        <ecNumber evidence="7">1.2.1.41</ecNumber>
    </recommendedName>
    <alternativeName>
        <fullName evidence="7">Glutamate-5-semialdehyde dehydrogenase</fullName>
    </alternativeName>
    <alternativeName>
        <fullName evidence="7">Glutamyl-gamma-semialdehyde dehydrogenase</fullName>
        <shortName evidence="7">GSA dehydrogenase</shortName>
    </alternativeName>
</protein>
<dbReference type="InterPro" id="IPR000965">
    <property type="entry name" value="GPR_dom"/>
</dbReference>
<keyword evidence="10" id="KW-1185">Reference proteome</keyword>
<dbReference type="InterPro" id="IPR020593">
    <property type="entry name" value="G-glutamylP_reductase_CS"/>
</dbReference>
<evidence type="ECO:0000256" key="4">
    <source>
        <dbReference type="ARBA" id="ARBA00022857"/>
    </source>
</evidence>
<dbReference type="InterPro" id="IPR015590">
    <property type="entry name" value="Aldehyde_DH_dom"/>
</dbReference>
<dbReference type="InterPro" id="IPR012134">
    <property type="entry name" value="Glu-5-SA_DH"/>
</dbReference>
<dbReference type="PROSITE" id="PS01223">
    <property type="entry name" value="PROA"/>
    <property type="match status" value="1"/>
</dbReference>
<dbReference type="OrthoDB" id="9809970at2"/>
<comment type="pathway">
    <text evidence="1 7">Amino-acid biosynthesis; L-proline biosynthesis; L-glutamate 5-semialdehyde from L-glutamate: step 2/2.</text>
</comment>
<evidence type="ECO:0000256" key="2">
    <source>
        <dbReference type="ARBA" id="ARBA00022605"/>
    </source>
</evidence>
<keyword evidence="5 7" id="KW-0560">Oxidoreductase</keyword>
<name>A0A1H3NVC2_9BACI</name>
<dbReference type="GO" id="GO:0050661">
    <property type="term" value="F:NADP binding"/>
    <property type="evidence" value="ECO:0007669"/>
    <property type="project" value="InterPro"/>
</dbReference>
<dbReference type="InterPro" id="IPR016162">
    <property type="entry name" value="Ald_DH_N"/>
</dbReference>
<comment type="subcellular location">
    <subcellularLocation>
        <location evidence="7">Cytoplasm</location>
    </subcellularLocation>
</comment>
<dbReference type="FunFam" id="3.40.309.10:FF:000006">
    <property type="entry name" value="Gamma-glutamyl phosphate reductase"/>
    <property type="match status" value="1"/>
</dbReference>
<dbReference type="InterPro" id="IPR016163">
    <property type="entry name" value="Ald_DH_C"/>
</dbReference>
<keyword evidence="4 7" id="KW-0521">NADP</keyword>
<dbReference type="InterPro" id="IPR016161">
    <property type="entry name" value="Ald_DH/histidinol_DH"/>
</dbReference>
<evidence type="ECO:0000256" key="6">
    <source>
        <dbReference type="ARBA" id="ARBA00049024"/>
    </source>
</evidence>
<dbReference type="PANTHER" id="PTHR11063">
    <property type="entry name" value="GLUTAMATE SEMIALDEHYDE DEHYDROGENASE"/>
    <property type="match status" value="1"/>
</dbReference>
<dbReference type="Gene3D" id="3.40.309.10">
    <property type="entry name" value="Aldehyde Dehydrogenase, Chain A, domain 2"/>
    <property type="match status" value="1"/>
</dbReference>
<evidence type="ECO:0000313" key="9">
    <source>
        <dbReference type="EMBL" id="SDY92784.1"/>
    </source>
</evidence>
<dbReference type="CDD" id="cd07079">
    <property type="entry name" value="ALDH_F18-19_ProA-GPR"/>
    <property type="match status" value="1"/>
</dbReference>
<dbReference type="SUPFAM" id="SSF53720">
    <property type="entry name" value="ALDH-like"/>
    <property type="match status" value="1"/>
</dbReference>
<dbReference type="EC" id="1.2.1.41" evidence="7"/>
<evidence type="ECO:0000313" key="10">
    <source>
        <dbReference type="Proteomes" id="UP000198935"/>
    </source>
</evidence>
<evidence type="ECO:0000256" key="1">
    <source>
        <dbReference type="ARBA" id="ARBA00004985"/>
    </source>
</evidence>
<dbReference type="GO" id="GO:0004350">
    <property type="term" value="F:glutamate-5-semialdehyde dehydrogenase activity"/>
    <property type="evidence" value="ECO:0007669"/>
    <property type="project" value="UniProtKB-UniRule"/>
</dbReference>
<comment type="function">
    <text evidence="7">Catalyzes the NADPH-dependent reduction of L-glutamate 5-phosphate into L-glutamate 5-semialdehyde and phosphate. The product spontaneously undergoes cyclization to form 1-pyrroline-5-carboxylate.</text>
</comment>
<accession>A0A1H3NVC2</accession>
<comment type="catalytic activity">
    <reaction evidence="6 7">
        <text>L-glutamate 5-semialdehyde + phosphate + NADP(+) = L-glutamyl 5-phosphate + NADPH + H(+)</text>
        <dbReference type="Rhea" id="RHEA:19541"/>
        <dbReference type="ChEBI" id="CHEBI:15378"/>
        <dbReference type="ChEBI" id="CHEBI:43474"/>
        <dbReference type="ChEBI" id="CHEBI:57783"/>
        <dbReference type="ChEBI" id="CHEBI:58066"/>
        <dbReference type="ChEBI" id="CHEBI:58274"/>
        <dbReference type="ChEBI" id="CHEBI:58349"/>
        <dbReference type="EC" id="1.2.1.41"/>
    </reaction>
</comment>
<gene>
    <name evidence="7" type="primary">proA</name>
    <name evidence="9" type="ORF">SAMN05421736_104220</name>
</gene>
<dbReference type="AlphaFoldDB" id="A0A1H3NVC2"/>
<keyword evidence="7" id="KW-0963">Cytoplasm</keyword>
<feature type="domain" description="Aldehyde dehydrogenase" evidence="8">
    <location>
        <begin position="29"/>
        <end position="286"/>
    </location>
</feature>
<evidence type="ECO:0000256" key="5">
    <source>
        <dbReference type="ARBA" id="ARBA00023002"/>
    </source>
</evidence>
<reference evidence="10" key="1">
    <citation type="submission" date="2016-10" db="EMBL/GenBank/DDBJ databases">
        <authorList>
            <person name="Varghese N."/>
            <person name="Submissions S."/>
        </authorList>
    </citation>
    <scope>NUCLEOTIDE SEQUENCE [LARGE SCALE GENOMIC DNA]</scope>
    <source>
        <strain evidence="10">SP</strain>
    </source>
</reference>
<organism evidence="9 10">
    <name type="scientific">Evansella caseinilytica</name>
    <dbReference type="NCBI Taxonomy" id="1503961"/>
    <lineage>
        <taxon>Bacteria</taxon>
        <taxon>Bacillati</taxon>
        <taxon>Bacillota</taxon>
        <taxon>Bacilli</taxon>
        <taxon>Bacillales</taxon>
        <taxon>Bacillaceae</taxon>
        <taxon>Evansella</taxon>
    </lineage>
</organism>
<dbReference type="EMBL" id="FNPI01000004">
    <property type="protein sequence ID" value="SDY92784.1"/>
    <property type="molecule type" value="Genomic_DNA"/>
</dbReference>
<dbReference type="Gene3D" id="3.40.605.10">
    <property type="entry name" value="Aldehyde Dehydrogenase, Chain A, domain 1"/>
    <property type="match status" value="1"/>
</dbReference>
<keyword evidence="3 7" id="KW-0641">Proline biosynthesis</keyword>
<evidence type="ECO:0000256" key="3">
    <source>
        <dbReference type="ARBA" id="ARBA00022650"/>
    </source>
</evidence>
<dbReference type="UniPathway" id="UPA00098">
    <property type="reaction ID" value="UER00360"/>
</dbReference>
<sequence>MGELLRKAALAKAAAVELAGKSTEAKNEALRLIANQLQAEKNFILTENRKDIDKGKEAGISSALLDRLALSEARIDDISQSLELLVELADPVGETLSTIERPNGLSIQKVRVPLGVVGMIYEARPNVTVDAAGLSLKTGNAVLLRGSSSALFSNKAVTAVIQRALEQSGLPKNAVQLLEDTSRETAEQMFRLNEYLDVLIPRGGASLIQAVVEKATVPVLETGVGNCHIYIDDSAQAEMAVDIVINAKTQRPSVCNAAETVLVHRHWAEKHFPSLAEALAAKNVAVKGDERAAQMDRRIAKAEETDWKTEYLDLTLALKIVDSVDEAIEHIRQYGTKHSEAIITETPENVEVFFAYVDAAALYHNASTRFTDGFEFGFGAEIGISTQKLHARGPMGLEALTTVKYLIHGSGQTRC</sequence>
<dbReference type="NCBIfam" id="TIGR00407">
    <property type="entry name" value="proA"/>
    <property type="match status" value="1"/>
</dbReference>
<evidence type="ECO:0000256" key="7">
    <source>
        <dbReference type="HAMAP-Rule" id="MF_00412"/>
    </source>
</evidence>